<keyword evidence="1" id="KW-1133">Transmembrane helix</keyword>
<proteinExistence type="predicted"/>
<comment type="caution">
    <text evidence="2">The sequence shown here is derived from an EMBL/GenBank/DDBJ whole genome shotgun (WGS) entry which is preliminary data.</text>
</comment>
<dbReference type="PROSITE" id="PS51257">
    <property type="entry name" value="PROKAR_LIPOPROTEIN"/>
    <property type="match status" value="1"/>
</dbReference>
<reference evidence="2" key="1">
    <citation type="submission" date="2020-07" db="EMBL/GenBank/DDBJ databases">
        <title>Multicomponent nature underlies the extraordinary mechanical properties of spider dragline silk.</title>
        <authorList>
            <person name="Kono N."/>
            <person name="Nakamura H."/>
            <person name="Mori M."/>
            <person name="Yoshida Y."/>
            <person name="Ohtoshi R."/>
            <person name="Malay A.D."/>
            <person name="Moran D.A.P."/>
            <person name="Tomita M."/>
            <person name="Numata K."/>
            <person name="Arakawa K."/>
        </authorList>
    </citation>
    <scope>NUCLEOTIDE SEQUENCE</scope>
</reference>
<evidence type="ECO:0000313" key="2">
    <source>
        <dbReference type="EMBL" id="GFR03759.1"/>
    </source>
</evidence>
<feature type="transmembrane region" description="Helical" evidence="1">
    <location>
        <begin position="37"/>
        <end position="59"/>
    </location>
</feature>
<dbReference type="AlphaFoldDB" id="A0A8X6LE37"/>
<keyword evidence="3" id="KW-1185">Reference proteome</keyword>
<dbReference type="EMBL" id="BMAO01015725">
    <property type="protein sequence ID" value="GFR03759.1"/>
    <property type="molecule type" value="Genomic_DNA"/>
</dbReference>
<gene>
    <name evidence="2" type="ORF">TNCT_383741</name>
</gene>
<protein>
    <submittedName>
        <fullName evidence="2">Uncharacterized protein</fullName>
    </submittedName>
</protein>
<evidence type="ECO:0000313" key="3">
    <source>
        <dbReference type="Proteomes" id="UP000887116"/>
    </source>
</evidence>
<organism evidence="2 3">
    <name type="scientific">Trichonephila clavata</name>
    <name type="common">Joro spider</name>
    <name type="synonym">Nephila clavata</name>
    <dbReference type="NCBI Taxonomy" id="2740835"/>
    <lineage>
        <taxon>Eukaryota</taxon>
        <taxon>Metazoa</taxon>
        <taxon>Ecdysozoa</taxon>
        <taxon>Arthropoda</taxon>
        <taxon>Chelicerata</taxon>
        <taxon>Arachnida</taxon>
        <taxon>Araneae</taxon>
        <taxon>Araneomorphae</taxon>
        <taxon>Entelegynae</taxon>
        <taxon>Araneoidea</taxon>
        <taxon>Nephilidae</taxon>
        <taxon>Trichonephila</taxon>
    </lineage>
</organism>
<dbReference type="Proteomes" id="UP000887116">
    <property type="component" value="Unassembled WGS sequence"/>
</dbReference>
<feature type="transmembrane region" description="Helical" evidence="1">
    <location>
        <begin position="7"/>
        <end position="31"/>
    </location>
</feature>
<evidence type="ECO:0000256" key="1">
    <source>
        <dbReference type="SAM" id="Phobius"/>
    </source>
</evidence>
<keyword evidence="1" id="KW-0812">Transmembrane</keyword>
<accession>A0A8X6LE37</accession>
<keyword evidence="1" id="KW-0472">Membrane</keyword>
<sequence length="119" mass="13810">MSRKKTLMLWTEFTLLSLNYTILGACLILLATIYGYSVLYICCSFFLLQGIVVSLYLVVSKGILQTDWVQDSDKRTKIAESQLVSYKMKPFSVTDMQRIRKKYPRTFKRMKRLCNTGGK</sequence>
<dbReference type="OrthoDB" id="10503591at2759"/>
<name>A0A8X6LE37_TRICU</name>